<keyword evidence="5" id="KW-1133">Transmembrane helix</keyword>
<dbReference type="EMBL" id="FTOQ01000001">
    <property type="protein sequence ID" value="SIS50290.1"/>
    <property type="molecule type" value="Genomic_DNA"/>
</dbReference>
<dbReference type="PANTHER" id="PTHR30329:SF21">
    <property type="entry name" value="LIPOPROTEIN YIAD-RELATED"/>
    <property type="match status" value="1"/>
</dbReference>
<keyword evidence="2 5" id="KW-0812">Transmembrane</keyword>
<dbReference type="GO" id="GO:0016020">
    <property type="term" value="C:membrane"/>
    <property type="evidence" value="ECO:0007669"/>
    <property type="project" value="UniProtKB-SubCell"/>
</dbReference>
<gene>
    <name evidence="7" type="ORF">SAMN05421759_10171</name>
</gene>
<dbReference type="AlphaFoldDB" id="A0A1N7JLU8"/>
<dbReference type="STRING" id="633194.SAMN05421759_10171"/>
<sequence length="277" mass="30296">MSNGMSRSNAAPIIIKRKKIVKGGGHHGGAWKVAYADFVTAMMAFFMLMWLLNATTEKQRKGLADYFAPTVSISKISGGGSESLQGNSVFAEETLPQNGTGASSFQPVVQGGNREDSGEDGVQSSMDSELADIEQTFREQVVESASGNALMAHIATRITDEGLVITMSDLPDAPLFTGEAEVTPVLEELLWLVLEMGMLVENEIAIGTHVQRFPVVLEEDPAWQLSRARADVVLDRMIASNLPERQIRRVTAHGDRDADRRAETHARNNRVEVVFLR</sequence>
<keyword evidence="3 5" id="KW-0472">Membrane</keyword>
<accession>A0A1N7JLU8</accession>
<dbReference type="PANTHER" id="PTHR30329">
    <property type="entry name" value="STATOR ELEMENT OF FLAGELLAR MOTOR COMPLEX"/>
    <property type="match status" value="1"/>
</dbReference>
<dbReference type="Pfam" id="PF13677">
    <property type="entry name" value="MotB_plug"/>
    <property type="match status" value="1"/>
</dbReference>
<proteinExistence type="predicted"/>
<comment type="subcellular location">
    <subcellularLocation>
        <location evidence="1">Membrane</location>
    </subcellularLocation>
</comment>
<feature type="region of interest" description="Disordered" evidence="4">
    <location>
        <begin position="95"/>
        <end position="127"/>
    </location>
</feature>
<dbReference type="InterPro" id="IPR050330">
    <property type="entry name" value="Bact_OuterMem_StrucFunc"/>
</dbReference>
<dbReference type="InterPro" id="IPR036737">
    <property type="entry name" value="OmpA-like_sf"/>
</dbReference>
<organism evidence="7 8">
    <name type="scientific">Roseivivax lentus</name>
    <dbReference type="NCBI Taxonomy" id="633194"/>
    <lineage>
        <taxon>Bacteria</taxon>
        <taxon>Pseudomonadati</taxon>
        <taxon>Pseudomonadota</taxon>
        <taxon>Alphaproteobacteria</taxon>
        <taxon>Rhodobacterales</taxon>
        <taxon>Roseobacteraceae</taxon>
        <taxon>Roseivivax</taxon>
    </lineage>
</organism>
<dbReference type="Gene3D" id="3.30.1330.60">
    <property type="entry name" value="OmpA-like domain"/>
    <property type="match status" value="1"/>
</dbReference>
<keyword evidence="8" id="KW-1185">Reference proteome</keyword>
<dbReference type="Proteomes" id="UP000186684">
    <property type="component" value="Unassembled WGS sequence"/>
</dbReference>
<dbReference type="InterPro" id="IPR025713">
    <property type="entry name" value="MotB-like_N_dom"/>
</dbReference>
<evidence type="ECO:0000313" key="8">
    <source>
        <dbReference type="Proteomes" id="UP000186684"/>
    </source>
</evidence>
<evidence type="ECO:0000256" key="5">
    <source>
        <dbReference type="SAM" id="Phobius"/>
    </source>
</evidence>
<feature type="domain" description="Motility protein B-like N-terminal" evidence="6">
    <location>
        <begin position="17"/>
        <end position="68"/>
    </location>
</feature>
<evidence type="ECO:0000256" key="4">
    <source>
        <dbReference type="SAM" id="MobiDB-lite"/>
    </source>
</evidence>
<evidence type="ECO:0000256" key="2">
    <source>
        <dbReference type="ARBA" id="ARBA00022692"/>
    </source>
</evidence>
<evidence type="ECO:0000313" key="7">
    <source>
        <dbReference type="EMBL" id="SIS50290.1"/>
    </source>
</evidence>
<protein>
    <submittedName>
        <fullName evidence="7">Chemotaxis protein MotB</fullName>
    </submittedName>
</protein>
<evidence type="ECO:0000256" key="1">
    <source>
        <dbReference type="ARBA" id="ARBA00004370"/>
    </source>
</evidence>
<feature type="transmembrane region" description="Helical" evidence="5">
    <location>
        <begin position="33"/>
        <end position="52"/>
    </location>
</feature>
<evidence type="ECO:0000256" key="3">
    <source>
        <dbReference type="ARBA" id="ARBA00023136"/>
    </source>
</evidence>
<reference evidence="8" key="1">
    <citation type="submission" date="2017-01" db="EMBL/GenBank/DDBJ databases">
        <authorList>
            <person name="Varghese N."/>
            <person name="Submissions S."/>
        </authorList>
    </citation>
    <scope>NUCLEOTIDE SEQUENCE [LARGE SCALE GENOMIC DNA]</scope>
    <source>
        <strain evidence="8">DSM 29430</strain>
    </source>
</reference>
<dbReference type="SUPFAM" id="SSF103088">
    <property type="entry name" value="OmpA-like"/>
    <property type="match status" value="1"/>
</dbReference>
<name>A0A1N7JLU8_9RHOB</name>
<feature type="compositionally biased region" description="Polar residues" evidence="4">
    <location>
        <begin position="95"/>
        <end position="107"/>
    </location>
</feature>
<evidence type="ECO:0000259" key="6">
    <source>
        <dbReference type="Pfam" id="PF13677"/>
    </source>
</evidence>